<dbReference type="AlphaFoldDB" id="A0A150Q3C2"/>
<sequence length="106" mass="11895">MMIEAGGEPKPGDGVRLSHGLRGGDLAFGMPALKMHVHVQLEERQYVFPMHLDQIGIVAGEGRVFFSLRCVFEYRIRKEERRTVTLYDGAAPAEIPGSYRVVHERG</sequence>
<dbReference type="EMBL" id="JELX01000707">
    <property type="protein sequence ID" value="KYF62474.1"/>
    <property type="molecule type" value="Genomic_DNA"/>
</dbReference>
<reference evidence="1 2" key="1">
    <citation type="submission" date="2014-02" db="EMBL/GenBank/DDBJ databases">
        <title>The small core and large imbalanced accessory genome model reveals a collaborative survival strategy of Sorangium cellulosum strains in nature.</title>
        <authorList>
            <person name="Han K."/>
            <person name="Peng R."/>
            <person name="Blom J."/>
            <person name="Li Y.-Z."/>
        </authorList>
    </citation>
    <scope>NUCLEOTIDE SEQUENCE [LARGE SCALE GENOMIC DNA]</scope>
    <source>
        <strain evidence="1 2">So0157-18</strain>
    </source>
</reference>
<gene>
    <name evidence="1" type="ORF">BE04_34135</name>
</gene>
<protein>
    <submittedName>
        <fullName evidence="1">Uncharacterized protein</fullName>
    </submittedName>
</protein>
<proteinExistence type="predicted"/>
<organism evidence="1 2">
    <name type="scientific">Sorangium cellulosum</name>
    <name type="common">Polyangium cellulosum</name>
    <dbReference type="NCBI Taxonomy" id="56"/>
    <lineage>
        <taxon>Bacteria</taxon>
        <taxon>Pseudomonadati</taxon>
        <taxon>Myxococcota</taxon>
        <taxon>Polyangia</taxon>
        <taxon>Polyangiales</taxon>
        <taxon>Polyangiaceae</taxon>
        <taxon>Sorangium</taxon>
    </lineage>
</organism>
<accession>A0A150Q3C2</accession>
<name>A0A150Q3C2_SORCE</name>
<evidence type="ECO:0000313" key="2">
    <source>
        <dbReference type="Proteomes" id="UP000075604"/>
    </source>
</evidence>
<dbReference type="Proteomes" id="UP000075604">
    <property type="component" value="Unassembled WGS sequence"/>
</dbReference>
<evidence type="ECO:0000313" key="1">
    <source>
        <dbReference type="EMBL" id="KYF62474.1"/>
    </source>
</evidence>
<comment type="caution">
    <text evidence="1">The sequence shown here is derived from an EMBL/GenBank/DDBJ whole genome shotgun (WGS) entry which is preliminary data.</text>
</comment>